<keyword evidence="2 3" id="KW-0802">TPR repeat</keyword>
<evidence type="ECO:0000256" key="1">
    <source>
        <dbReference type="ARBA" id="ARBA00022737"/>
    </source>
</evidence>
<dbReference type="EMBL" id="JABBJJ010000079">
    <property type="protein sequence ID" value="NMO16834.1"/>
    <property type="molecule type" value="Genomic_DNA"/>
</dbReference>
<dbReference type="Proteomes" id="UP000518300">
    <property type="component" value="Unassembled WGS sequence"/>
</dbReference>
<proteinExistence type="predicted"/>
<dbReference type="Pfam" id="PF12770">
    <property type="entry name" value="CHAT"/>
    <property type="match status" value="1"/>
</dbReference>
<dbReference type="Gene3D" id="1.25.40.10">
    <property type="entry name" value="Tetratricopeptide repeat domain"/>
    <property type="match status" value="3"/>
</dbReference>
<evidence type="ECO:0000259" key="4">
    <source>
        <dbReference type="Pfam" id="PF12770"/>
    </source>
</evidence>
<comment type="caution">
    <text evidence="5">The sequence shown here is derived from an EMBL/GenBank/DDBJ whole genome shotgun (WGS) entry which is preliminary data.</text>
</comment>
<keyword evidence="6" id="KW-1185">Reference proteome</keyword>
<feature type="non-terminal residue" evidence="5">
    <location>
        <position position="769"/>
    </location>
</feature>
<feature type="domain" description="CHAT" evidence="4">
    <location>
        <begin position="693"/>
        <end position="767"/>
    </location>
</feature>
<organism evidence="5 6">
    <name type="scientific">Pyxidicoccus fallax</name>
    <dbReference type="NCBI Taxonomy" id="394095"/>
    <lineage>
        <taxon>Bacteria</taxon>
        <taxon>Pseudomonadati</taxon>
        <taxon>Myxococcota</taxon>
        <taxon>Myxococcia</taxon>
        <taxon>Myxococcales</taxon>
        <taxon>Cystobacterineae</taxon>
        <taxon>Myxococcaceae</taxon>
        <taxon>Pyxidicoccus</taxon>
    </lineage>
</organism>
<keyword evidence="1" id="KW-0677">Repeat</keyword>
<dbReference type="PANTHER" id="PTHR45641:SF19">
    <property type="entry name" value="NEPHROCYSTIN-3"/>
    <property type="match status" value="1"/>
</dbReference>
<sequence>MRLLLAWMAIWVLGCAAGVPVLARPQDVRLRAAQEAYDEAMRLQEVGRYAEATVRAHRALELREAVLWGSHLEVASCLNLLGGLHRIQGDFDRAEPLYARAISILESEFVDPYAKRKLNDWVGLLSPRALALEGAKGVYHEVAYHAERDDHAAFGNLDLQNLYDPAEPLYQRALDMAKGSIGKHHPIVAATLNELGLLYAAQGLYVRAEPLLQRALDIRETALGKHHPTLAASLNNLAILHANQGLYVRAEPLLQRALDIRLAALGQDHPDVAASLNNLAILYASQGLYDRAEALHARAISLAEAALGKSHPTVATSLSSLANLYVKQRLYARAEPLYQRALDIRQAAFGQDHPTVAASLTSLANVYQERGLYGSAEPLYQFALTIREAALGKHHPDVAASLNNLAVLYANQGLHDRAEPLYERALTLREAALGENHPEVAALLNNLALLRLSQHRLDAAIPLFTRAFAISEQRLRQEALDFSEARLASFLQLLRTDEERLYALLRARDDDRVRHLALGAALLLKGRSVAQTADISRAVYQSLGEEGRDTFAQLRELRTQLATLSLQGPGPLPLKEYQQQLKALAEQGDALEADLARRSAPLRELAGLPPLTDIVDQVAEALPEDAALIELISYQDRPLVPGPGAPEPHQRYLALVLLPDTRILSLDLGPAGPIDSAASRLRDALANRDVAFQARAQALYGLVFQPLLPLLGTTRHLFLSPDGPLALVPFAALHDGERFLVEDFDFVYLTSGRDLLRRPQPSAPASSVV</sequence>
<dbReference type="PROSITE" id="PS50005">
    <property type="entry name" value="TPR"/>
    <property type="match status" value="3"/>
</dbReference>
<evidence type="ECO:0000256" key="2">
    <source>
        <dbReference type="ARBA" id="ARBA00022803"/>
    </source>
</evidence>
<dbReference type="SUPFAM" id="SSF48452">
    <property type="entry name" value="TPR-like"/>
    <property type="match status" value="3"/>
</dbReference>
<dbReference type="AlphaFoldDB" id="A0A848LEK9"/>
<name>A0A848LEK9_9BACT</name>
<dbReference type="PRINTS" id="PR00381">
    <property type="entry name" value="KINESINLIGHT"/>
</dbReference>
<dbReference type="PROSITE" id="PS51257">
    <property type="entry name" value="PROKAR_LIPOPROTEIN"/>
    <property type="match status" value="1"/>
</dbReference>
<feature type="repeat" description="TPR" evidence="3">
    <location>
        <begin position="75"/>
        <end position="108"/>
    </location>
</feature>
<gene>
    <name evidence="5" type="ORF">HG543_18495</name>
</gene>
<feature type="repeat" description="TPR" evidence="3">
    <location>
        <begin position="189"/>
        <end position="222"/>
    </location>
</feature>
<feature type="repeat" description="TPR" evidence="3">
    <location>
        <begin position="399"/>
        <end position="432"/>
    </location>
</feature>
<dbReference type="InterPro" id="IPR011990">
    <property type="entry name" value="TPR-like_helical_dom_sf"/>
</dbReference>
<dbReference type="InterPro" id="IPR019734">
    <property type="entry name" value="TPR_rpt"/>
</dbReference>
<evidence type="ECO:0000313" key="6">
    <source>
        <dbReference type="Proteomes" id="UP000518300"/>
    </source>
</evidence>
<dbReference type="InterPro" id="IPR024983">
    <property type="entry name" value="CHAT_dom"/>
</dbReference>
<protein>
    <submittedName>
        <fullName evidence="5">Tetratricopeptide repeat protein</fullName>
    </submittedName>
</protein>
<reference evidence="5 6" key="1">
    <citation type="submission" date="2020-04" db="EMBL/GenBank/DDBJ databases">
        <title>Draft genome of Pyxidicoccus fallax type strain.</title>
        <authorList>
            <person name="Whitworth D.E."/>
        </authorList>
    </citation>
    <scope>NUCLEOTIDE SEQUENCE [LARGE SCALE GENOMIC DNA]</scope>
    <source>
        <strain evidence="5 6">DSM 14698</strain>
    </source>
</reference>
<evidence type="ECO:0000256" key="3">
    <source>
        <dbReference type="PROSITE-ProRule" id="PRU00339"/>
    </source>
</evidence>
<evidence type="ECO:0000313" key="5">
    <source>
        <dbReference type="EMBL" id="NMO16834.1"/>
    </source>
</evidence>
<dbReference type="SMART" id="SM00028">
    <property type="entry name" value="TPR"/>
    <property type="match status" value="8"/>
</dbReference>
<dbReference type="PANTHER" id="PTHR45641">
    <property type="entry name" value="TETRATRICOPEPTIDE REPEAT PROTEIN (AFU_ORTHOLOGUE AFUA_6G03870)"/>
    <property type="match status" value="1"/>
</dbReference>
<dbReference type="Pfam" id="PF13424">
    <property type="entry name" value="TPR_12"/>
    <property type="match status" value="4"/>
</dbReference>
<accession>A0A848LEK9</accession>